<dbReference type="InterPro" id="IPR002035">
    <property type="entry name" value="VWF_A"/>
</dbReference>
<dbReference type="InterPro" id="IPR025861">
    <property type="entry name" value="CobT_VWA_dom"/>
</dbReference>
<feature type="compositionally biased region" description="Acidic residues" evidence="1">
    <location>
        <begin position="305"/>
        <end position="316"/>
    </location>
</feature>
<evidence type="ECO:0000256" key="1">
    <source>
        <dbReference type="SAM" id="MobiDB-lite"/>
    </source>
</evidence>
<dbReference type="Pfam" id="PF11775">
    <property type="entry name" value="CobT_C"/>
    <property type="match status" value="1"/>
</dbReference>
<proteinExistence type="predicted"/>
<feature type="compositionally biased region" description="Basic and acidic residues" evidence="1">
    <location>
        <begin position="289"/>
        <end position="304"/>
    </location>
</feature>
<dbReference type="InterPro" id="IPR051928">
    <property type="entry name" value="NorD/CobT"/>
</dbReference>
<accession>A0A9D0ZZU4</accession>
<dbReference type="PANTHER" id="PTHR41248:SF1">
    <property type="entry name" value="NORD PROTEIN"/>
    <property type="match status" value="1"/>
</dbReference>
<dbReference type="InterPro" id="IPR036465">
    <property type="entry name" value="vWFA_dom_sf"/>
</dbReference>
<name>A0A9D0ZZU4_9FIRM</name>
<dbReference type="PANTHER" id="PTHR41248">
    <property type="entry name" value="NORD PROTEIN"/>
    <property type="match status" value="1"/>
</dbReference>
<dbReference type="SMART" id="SM00327">
    <property type="entry name" value="VWA"/>
    <property type="match status" value="1"/>
</dbReference>
<comment type="caution">
    <text evidence="3">The sequence shown here is derived from an EMBL/GenBank/DDBJ whole genome shotgun (WGS) entry which is preliminary data.</text>
</comment>
<protein>
    <submittedName>
        <fullName evidence="3">Nitric oxide reductase activation protein</fullName>
    </submittedName>
</protein>
<sequence length="745" mass="85376">MTGYRENSGYRFRVSAKLDEICPEDVFQKPSYEHLLRSLARELTGGQLSIVRLYKNPKDNRLGWCDGRAVWINLGNQVTNSFPTLSLKNVSLIGILGHECGHKRYSDFDLLGKYLKGFRKGIWYPHPPRAETEAEAEDLKIMREYFEKKDKNALGLMMQVASYLNNLLEDVYVEERMCAKFPGSIKRGILMNRSRNVEEIPTLRELLQENEDAVTVLMNLCGQYALSGRINNWDGEESELLGTIKELAPIIQKAVREEAPSARFLAANRILLKIWKYLYDIIQKLEEEHAKRSKEPGEATKEAEEPGEGEAADEQPDGTSENQESGTGAQDSGNKSREGEGTKKEESEPQMSGAMRKYLIHLVTHIPQFSETDPKEPVFERTPENVEWTGTWETDEKGDAGWQQSEEPNGAVPKEKKEGAFPVMLQVDAETTFRELLWQMAEEKVRDEMDQELSHRLLQDLLSIETSEFDPGHKRIKKEICRNSWISEPEKRQLASYEDKIRETQKRLRAALLPILRNQKTRTERRLFMGKKLDMRSIADPQGAVFRKERRGKKTDLALAVLLDLSESMTGKRMEQSKLAALCLYEFCQKAGIPIAVYGHHTDGYFHRALEEETVYLHCCAEFIPDKNDRYRIAALRPDGANRDGVALWFMGKRLLGRPEKQKLLVLISDGLPNSNQYRGEKAVADLKDIKKELSRKGVLFLAGAIGSDKERIREIYQEAFLDLSDLEKLPVLLMKQVLKYIRRD</sequence>
<feature type="region of interest" description="Disordered" evidence="1">
    <location>
        <begin position="289"/>
        <end position="351"/>
    </location>
</feature>
<reference evidence="3" key="1">
    <citation type="submission" date="2020-10" db="EMBL/GenBank/DDBJ databases">
        <authorList>
            <person name="Gilroy R."/>
        </authorList>
    </citation>
    <scope>NUCLEOTIDE SEQUENCE</scope>
    <source>
        <strain evidence="3">ChiSjej3B21-11622</strain>
    </source>
</reference>
<dbReference type="SUPFAM" id="SSF53300">
    <property type="entry name" value="vWA-like"/>
    <property type="match status" value="1"/>
</dbReference>
<dbReference type="AlphaFoldDB" id="A0A9D0ZZU4"/>
<feature type="region of interest" description="Disordered" evidence="1">
    <location>
        <begin position="395"/>
        <end position="416"/>
    </location>
</feature>
<gene>
    <name evidence="3" type="ORF">IAB26_14180</name>
</gene>
<feature type="domain" description="VWFA" evidence="2">
    <location>
        <begin position="556"/>
        <end position="742"/>
    </location>
</feature>
<dbReference type="Gene3D" id="3.40.50.410">
    <property type="entry name" value="von Willebrand factor, type A domain"/>
    <property type="match status" value="1"/>
</dbReference>
<dbReference type="Proteomes" id="UP000886886">
    <property type="component" value="Unassembled WGS sequence"/>
</dbReference>
<organism evidence="3 4">
    <name type="scientific">Candidatus Limivivens merdigallinarum</name>
    <dbReference type="NCBI Taxonomy" id="2840859"/>
    <lineage>
        <taxon>Bacteria</taxon>
        <taxon>Bacillati</taxon>
        <taxon>Bacillota</taxon>
        <taxon>Clostridia</taxon>
        <taxon>Lachnospirales</taxon>
        <taxon>Lachnospiraceae</taxon>
        <taxon>Lachnospiraceae incertae sedis</taxon>
        <taxon>Candidatus Limivivens</taxon>
    </lineage>
</organism>
<reference evidence="3" key="2">
    <citation type="journal article" date="2021" name="PeerJ">
        <title>Extensive microbial diversity within the chicken gut microbiome revealed by metagenomics and culture.</title>
        <authorList>
            <person name="Gilroy R."/>
            <person name="Ravi A."/>
            <person name="Getino M."/>
            <person name="Pursley I."/>
            <person name="Horton D.L."/>
            <person name="Alikhan N.F."/>
            <person name="Baker D."/>
            <person name="Gharbi K."/>
            <person name="Hall N."/>
            <person name="Watson M."/>
            <person name="Adriaenssens E.M."/>
            <person name="Foster-Nyarko E."/>
            <person name="Jarju S."/>
            <person name="Secka A."/>
            <person name="Antonio M."/>
            <person name="Oren A."/>
            <person name="Chaudhuri R.R."/>
            <person name="La Ragione R."/>
            <person name="Hildebrand F."/>
            <person name="Pallen M.J."/>
        </authorList>
    </citation>
    <scope>NUCLEOTIDE SEQUENCE</scope>
    <source>
        <strain evidence="3">ChiSjej3B21-11622</strain>
    </source>
</reference>
<evidence type="ECO:0000259" key="2">
    <source>
        <dbReference type="SMART" id="SM00327"/>
    </source>
</evidence>
<evidence type="ECO:0000313" key="3">
    <source>
        <dbReference type="EMBL" id="HIQ97693.1"/>
    </source>
</evidence>
<feature type="compositionally biased region" description="Basic and acidic residues" evidence="1">
    <location>
        <begin position="334"/>
        <end position="347"/>
    </location>
</feature>
<dbReference type="EMBL" id="DVFT01000208">
    <property type="protein sequence ID" value="HIQ97693.1"/>
    <property type="molecule type" value="Genomic_DNA"/>
</dbReference>
<evidence type="ECO:0000313" key="4">
    <source>
        <dbReference type="Proteomes" id="UP000886886"/>
    </source>
</evidence>
<feature type="compositionally biased region" description="Polar residues" evidence="1">
    <location>
        <begin position="317"/>
        <end position="333"/>
    </location>
</feature>